<dbReference type="Proteomes" id="UP000054270">
    <property type="component" value="Unassembled WGS sequence"/>
</dbReference>
<reference evidence="2" key="1">
    <citation type="submission" date="2014-04" db="EMBL/GenBank/DDBJ databases">
        <title>Evolutionary Origins and Diversification of the Mycorrhizal Mutualists.</title>
        <authorList>
            <consortium name="DOE Joint Genome Institute"/>
            <consortium name="Mycorrhizal Genomics Consortium"/>
            <person name="Kohler A."/>
            <person name="Kuo A."/>
            <person name="Nagy L.G."/>
            <person name="Floudas D."/>
            <person name="Copeland A."/>
            <person name="Barry K.W."/>
            <person name="Cichocki N."/>
            <person name="Veneault-Fourrey C."/>
            <person name="LaButti K."/>
            <person name="Lindquist E.A."/>
            <person name="Lipzen A."/>
            <person name="Lundell T."/>
            <person name="Morin E."/>
            <person name="Murat C."/>
            <person name="Riley R."/>
            <person name="Ohm R."/>
            <person name="Sun H."/>
            <person name="Tunlid A."/>
            <person name="Henrissat B."/>
            <person name="Grigoriev I.V."/>
            <person name="Hibbett D.S."/>
            <person name="Martin F."/>
        </authorList>
    </citation>
    <scope>NUCLEOTIDE SEQUENCE [LARGE SCALE GENOMIC DNA]</scope>
    <source>
        <strain evidence="2">FD-334 SS-4</strain>
    </source>
</reference>
<name>A0A0D2M2P7_HYPSF</name>
<sequence length="109" mass="12118">MGSTRTARTHCWIPLVAIAIAIPRRAYLCNRRFRTRHGGVRLAPGRAEKKRGRRRRYAGAAVCRYLDIYTANASDARGVRRVCGTRRVGVCVYDTPTASAGSRMCDGAY</sequence>
<dbReference type="EMBL" id="KN817603">
    <property type="protein sequence ID" value="KJA17458.1"/>
    <property type="molecule type" value="Genomic_DNA"/>
</dbReference>
<keyword evidence="2" id="KW-1185">Reference proteome</keyword>
<protein>
    <submittedName>
        <fullName evidence="1">Uncharacterized protein</fullName>
    </submittedName>
</protein>
<evidence type="ECO:0000313" key="2">
    <source>
        <dbReference type="Proteomes" id="UP000054270"/>
    </source>
</evidence>
<accession>A0A0D2M2P7</accession>
<evidence type="ECO:0000313" key="1">
    <source>
        <dbReference type="EMBL" id="KJA17458.1"/>
    </source>
</evidence>
<gene>
    <name evidence="1" type="ORF">HYPSUDRAFT_1017856</name>
</gene>
<proteinExistence type="predicted"/>
<dbReference type="AlphaFoldDB" id="A0A0D2M2P7"/>
<organism evidence="1 2">
    <name type="scientific">Hypholoma sublateritium (strain FD-334 SS-4)</name>
    <dbReference type="NCBI Taxonomy" id="945553"/>
    <lineage>
        <taxon>Eukaryota</taxon>
        <taxon>Fungi</taxon>
        <taxon>Dikarya</taxon>
        <taxon>Basidiomycota</taxon>
        <taxon>Agaricomycotina</taxon>
        <taxon>Agaricomycetes</taxon>
        <taxon>Agaricomycetidae</taxon>
        <taxon>Agaricales</taxon>
        <taxon>Agaricineae</taxon>
        <taxon>Strophariaceae</taxon>
        <taxon>Hypholoma</taxon>
    </lineage>
</organism>